<dbReference type="PANTHER" id="PTHR43228:SF1">
    <property type="entry name" value="TWO-COMPONENT RESPONSE REGULATOR ARR22"/>
    <property type="match status" value="1"/>
</dbReference>
<evidence type="ECO:0000259" key="2">
    <source>
        <dbReference type="PROSITE" id="PS50110"/>
    </source>
</evidence>
<dbReference type="Gene3D" id="3.40.50.2300">
    <property type="match status" value="1"/>
</dbReference>
<proteinExistence type="predicted"/>
<dbReference type="AlphaFoldDB" id="U5N7T4"/>
<accession>U5N7T4</accession>
<dbReference type="PANTHER" id="PTHR43228">
    <property type="entry name" value="TWO-COMPONENT RESPONSE REGULATOR"/>
    <property type="match status" value="1"/>
</dbReference>
<evidence type="ECO:0000313" key="3">
    <source>
        <dbReference type="EMBL" id="AGX87616.1"/>
    </source>
</evidence>
<dbReference type="KEGG" id="cbx:Cenrod_1531"/>
<name>U5N7T4_9BURK</name>
<dbReference type="PROSITE" id="PS50110">
    <property type="entry name" value="RESPONSE_REGULATORY"/>
    <property type="match status" value="1"/>
</dbReference>
<dbReference type="CDD" id="cd17546">
    <property type="entry name" value="REC_hyHK_CKI1_RcsC-like"/>
    <property type="match status" value="1"/>
</dbReference>
<feature type="modified residue" description="4-aspartylphosphate" evidence="1">
    <location>
        <position position="68"/>
    </location>
</feature>
<dbReference type="EMBL" id="CP004885">
    <property type="protein sequence ID" value="AGX87616.1"/>
    <property type="molecule type" value="Genomic_DNA"/>
</dbReference>
<dbReference type="HOGENOM" id="CLU_000445_69_15_4"/>
<dbReference type="SUPFAM" id="SSF52172">
    <property type="entry name" value="CheY-like"/>
    <property type="match status" value="1"/>
</dbReference>
<dbReference type="InterPro" id="IPR001789">
    <property type="entry name" value="Sig_transdc_resp-reg_receiver"/>
</dbReference>
<dbReference type="SMART" id="SM00448">
    <property type="entry name" value="REC"/>
    <property type="match status" value="1"/>
</dbReference>
<dbReference type="eggNOG" id="COG0784">
    <property type="taxonomic scope" value="Bacteria"/>
</dbReference>
<sequence length="133" mass="14743">MPPSSTIRLDPARMAQTLLIVDDSVVSRMMIKSKVGKLQPDWVVLEAINGSQAVEMVRERAPDYITMDINMPGISGFDAVEQIRAFNTTARIAMLTANIQDSSRARAAELQVTFVQKPVTETAVRQAIEYFLS</sequence>
<dbReference type="InterPro" id="IPR011006">
    <property type="entry name" value="CheY-like_superfamily"/>
</dbReference>
<dbReference type="InterPro" id="IPR052048">
    <property type="entry name" value="ST_Response_Regulator"/>
</dbReference>
<protein>
    <submittedName>
        <fullName evidence="3">CheY-like chemotaxis protein</fullName>
    </submittedName>
</protein>
<keyword evidence="1" id="KW-0597">Phosphoprotein</keyword>
<feature type="domain" description="Response regulatory" evidence="2">
    <location>
        <begin position="17"/>
        <end position="132"/>
    </location>
</feature>
<gene>
    <name evidence="3" type="ORF">Cenrod_1531</name>
</gene>
<evidence type="ECO:0000256" key="1">
    <source>
        <dbReference type="PROSITE-ProRule" id="PRU00169"/>
    </source>
</evidence>
<dbReference type="STRING" id="946483.Cenrod_1531"/>
<reference evidence="3 4" key="1">
    <citation type="journal article" date="2013" name="Genome Biol.">
        <title>Genomic analysis reveals key aspects of prokaryotic symbiosis in the phototrophic consortium "Chlorochromatium aggregatum".</title>
        <authorList>
            <person name="Liu Z."/>
            <person name="Muller J."/>
            <person name="Li T."/>
            <person name="Alvey R.M."/>
            <person name="Vogl K."/>
            <person name="Frigaard N.U."/>
            <person name="Rockwell N.C."/>
            <person name="Boyd E.S."/>
            <person name="Tomsho L.P."/>
            <person name="Schuster S.C."/>
            <person name="Henke P."/>
            <person name="Rohde M."/>
            <person name="Overmann J."/>
            <person name="Bryant D.A."/>
        </authorList>
    </citation>
    <scope>NUCLEOTIDE SEQUENCE [LARGE SCALE GENOMIC DNA]</scope>
    <source>
        <strain evidence="3">CR</strain>
    </source>
</reference>
<organism evidence="3 4">
    <name type="scientific">Candidatus Symbiobacter mobilis CR</name>
    <dbReference type="NCBI Taxonomy" id="946483"/>
    <lineage>
        <taxon>Bacteria</taxon>
        <taxon>Pseudomonadati</taxon>
        <taxon>Pseudomonadota</taxon>
        <taxon>Betaproteobacteria</taxon>
        <taxon>Burkholderiales</taxon>
        <taxon>Comamonadaceae</taxon>
    </lineage>
</organism>
<dbReference type="GO" id="GO:0000160">
    <property type="term" value="P:phosphorelay signal transduction system"/>
    <property type="evidence" value="ECO:0007669"/>
    <property type="project" value="InterPro"/>
</dbReference>
<keyword evidence="4" id="KW-1185">Reference proteome</keyword>
<dbReference type="Proteomes" id="UP000017184">
    <property type="component" value="Chromosome"/>
</dbReference>
<evidence type="ECO:0000313" key="4">
    <source>
        <dbReference type="Proteomes" id="UP000017184"/>
    </source>
</evidence>
<dbReference type="Pfam" id="PF00072">
    <property type="entry name" value="Response_reg"/>
    <property type="match status" value="1"/>
</dbReference>